<evidence type="ECO:0000256" key="7">
    <source>
        <dbReference type="ARBA" id="ARBA00022605"/>
    </source>
</evidence>
<dbReference type="FunFam" id="3.90.1260.10:FF:000007">
    <property type="entry name" value="Argininosuccinate synthase"/>
    <property type="match status" value="1"/>
</dbReference>
<dbReference type="InterPro" id="IPR001518">
    <property type="entry name" value="Arginosuc_synth"/>
</dbReference>
<gene>
    <name evidence="10" type="primary">argG</name>
    <name evidence="13" type="ORF">UM93_02080</name>
</gene>
<feature type="binding site" evidence="10">
    <location>
        <begin position="12"/>
        <end position="20"/>
    </location>
    <ligand>
        <name>ATP</name>
        <dbReference type="ChEBI" id="CHEBI:30616"/>
    </ligand>
</feature>
<keyword evidence="14" id="KW-1185">Reference proteome</keyword>
<dbReference type="CDD" id="cd01999">
    <property type="entry name" value="ASS"/>
    <property type="match status" value="1"/>
</dbReference>
<evidence type="ECO:0000256" key="9">
    <source>
        <dbReference type="ARBA" id="ARBA00022840"/>
    </source>
</evidence>
<name>A0A0D4BWE6_9MICC</name>
<evidence type="ECO:0000256" key="4">
    <source>
        <dbReference type="ARBA" id="ARBA00022490"/>
    </source>
</evidence>
<evidence type="ECO:0000256" key="10">
    <source>
        <dbReference type="HAMAP-Rule" id="MF_00005"/>
    </source>
</evidence>
<feature type="binding site" evidence="10">
    <location>
        <position position="123"/>
    </location>
    <ligand>
        <name>L-aspartate</name>
        <dbReference type="ChEBI" id="CHEBI:29991"/>
    </ligand>
</feature>
<dbReference type="GO" id="GO:0004055">
    <property type="term" value="F:argininosuccinate synthase activity"/>
    <property type="evidence" value="ECO:0007669"/>
    <property type="project" value="UniProtKB-UniRule"/>
</dbReference>
<keyword evidence="5 10" id="KW-0055">Arginine biosynthesis</keyword>
<dbReference type="NCBIfam" id="NF001770">
    <property type="entry name" value="PRK00509.1"/>
    <property type="match status" value="1"/>
</dbReference>
<dbReference type="PANTHER" id="PTHR11587">
    <property type="entry name" value="ARGININOSUCCINATE SYNTHASE"/>
    <property type="match status" value="1"/>
</dbReference>
<feature type="binding site" evidence="10">
    <location>
        <position position="91"/>
    </location>
    <ligand>
        <name>L-citrulline</name>
        <dbReference type="ChEBI" id="CHEBI:57743"/>
    </ligand>
</feature>
<dbReference type="UniPathway" id="UPA00068">
    <property type="reaction ID" value="UER00113"/>
</dbReference>
<sequence length="405" mass="44116">MTDSSTNRVVLAYSGGLDTSVAIGWIAEATGAEVIAVAVDVGQGGESLETVRQRALGCGAVEAYVADARDEFANDYCVPTLKANALYQGHYPLVSAISRPVIVKHLVKAAREFGATTVAHGCTGKGNDQVRFEVGIQTLGPDLKCIAPVRDLALTRDKAIEYAERNNLPIETTKKNPYSIDQNVWGRAVETGYLEDIWNAPTKDIYDYTATPEFPPAPDEVVISFQAGVPVAVDGVALSPLQIIQELNRRAGAQGVGRIDVVEDRLVGIKSREIYEAPGAMTLIAAHKHLEDVTIEREQARFKATVGQRWSELVYDGQWFSPLKRSLDVFIEDTQKYVSGDIRLTLHGGVAQVNGRRSETGLYDFNLATYDTGDTFDQSQAKGFIELWGMSAKTASSRDQRLEGS</sequence>
<dbReference type="GO" id="GO:0000053">
    <property type="term" value="P:argininosuccinate metabolic process"/>
    <property type="evidence" value="ECO:0007669"/>
    <property type="project" value="TreeGrafter"/>
</dbReference>
<dbReference type="NCBIfam" id="TIGR00032">
    <property type="entry name" value="argG"/>
    <property type="match status" value="1"/>
</dbReference>
<feature type="domain" description="Arginosuccinate synthase-like N-terminal" evidence="11">
    <location>
        <begin position="8"/>
        <end position="169"/>
    </location>
</feature>
<dbReference type="InterPro" id="IPR023434">
    <property type="entry name" value="Arginosuc_synth_type_1_subfam"/>
</dbReference>
<dbReference type="PANTHER" id="PTHR11587:SF2">
    <property type="entry name" value="ARGININOSUCCINATE SYNTHASE"/>
    <property type="match status" value="1"/>
</dbReference>
<dbReference type="EC" id="6.3.4.5" evidence="3 10"/>
<dbReference type="GO" id="GO:0005524">
    <property type="term" value="F:ATP binding"/>
    <property type="evidence" value="ECO:0007669"/>
    <property type="project" value="UniProtKB-UniRule"/>
</dbReference>
<dbReference type="RefSeq" id="WP_045073366.1">
    <property type="nucleotide sequence ID" value="NZ_CP011005.1"/>
</dbReference>
<dbReference type="GO" id="GO:0000050">
    <property type="term" value="P:urea cycle"/>
    <property type="evidence" value="ECO:0007669"/>
    <property type="project" value="TreeGrafter"/>
</dbReference>
<feature type="binding site" evidence="10">
    <location>
        <position position="127"/>
    </location>
    <ligand>
        <name>L-citrulline</name>
        <dbReference type="ChEBI" id="CHEBI:57743"/>
    </ligand>
</feature>
<reference evidence="13 14" key="1">
    <citation type="journal article" date="2015" name="Genome Announc.">
        <title>Complete Genome Sequencing of Protease-Producing Novel Arthrobacter sp. Strain IHBB 11108 Using PacBio Single-Molecule Real-Time Sequencing Technology.</title>
        <authorList>
            <person name="Kiran S."/>
            <person name="Swarnkar M.K."/>
            <person name="Pal M."/>
            <person name="Thakur R."/>
            <person name="Tewari R."/>
            <person name="Singh A.K."/>
            <person name="Gulati A."/>
        </authorList>
    </citation>
    <scope>NUCLEOTIDE SEQUENCE [LARGE SCALE GENOMIC DNA]</scope>
    <source>
        <strain evidence="13 14">IHBB 11108</strain>
    </source>
</reference>
<evidence type="ECO:0000256" key="8">
    <source>
        <dbReference type="ARBA" id="ARBA00022741"/>
    </source>
</evidence>
<dbReference type="HAMAP" id="MF_00005">
    <property type="entry name" value="Arg_succ_synth_type1"/>
    <property type="match status" value="1"/>
</dbReference>
<dbReference type="SUPFAM" id="SSF69864">
    <property type="entry name" value="Argininosuccinate synthetase, C-terminal domain"/>
    <property type="match status" value="1"/>
</dbReference>
<dbReference type="InterPro" id="IPR024074">
    <property type="entry name" value="AS_cat/multimer_dom_body"/>
</dbReference>
<dbReference type="HOGENOM" id="CLU_032784_4_2_11"/>
<keyword evidence="8 10" id="KW-0547">Nucleotide-binding</keyword>
<evidence type="ECO:0000313" key="14">
    <source>
        <dbReference type="Proteomes" id="UP000061839"/>
    </source>
</evidence>
<comment type="caution">
    <text evidence="10">Lacks conserved residue(s) required for the propagation of feature annotation.</text>
</comment>
<organism evidence="13 14">
    <name type="scientific">Psychromicrobium lacuslunae</name>
    <dbReference type="NCBI Taxonomy" id="1618207"/>
    <lineage>
        <taxon>Bacteria</taxon>
        <taxon>Bacillati</taxon>
        <taxon>Actinomycetota</taxon>
        <taxon>Actinomycetes</taxon>
        <taxon>Micrococcales</taxon>
        <taxon>Micrococcaceae</taxon>
        <taxon>Psychromicrobium</taxon>
    </lineage>
</organism>
<dbReference type="STRING" id="1618207.UM93_02080"/>
<evidence type="ECO:0000256" key="6">
    <source>
        <dbReference type="ARBA" id="ARBA00022598"/>
    </source>
</evidence>
<comment type="subunit">
    <text evidence="2 10">Homotetramer.</text>
</comment>
<dbReference type="KEGG" id="ari:UM93_02080"/>
<dbReference type="OrthoDB" id="9801641at2"/>
<feature type="binding site" evidence="10">
    <location>
        <position position="131"/>
    </location>
    <ligand>
        <name>L-citrulline</name>
        <dbReference type="ChEBI" id="CHEBI:57743"/>
    </ligand>
</feature>
<evidence type="ECO:0000256" key="1">
    <source>
        <dbReference type="ARBA" id="ARBA00004967"/>
    </source>
</evidence>
<comment type="similarity">
    <text evidence="10">Belongs to the argininosuccinate synthase family. Type 1 subfamily.</text>
</comment>
<dbReference type="InterPro" id="IPR014729">
    <property type="entry name" value="Rossmann-like_a/b/a_fold"/>
</dbReference>
<keyword evidence="9 10" id="KW-0067">ATP-binding</keyword>
<feature type="binding site" evidence="10">
    <location>
        <position position="121"/>
    </location>
    <ligand>
        <name>ATP</name>
        <dbReference type="ChEBI" id="CHEBI:30616"/>
    </ligand>
</feature>
<dbReference type="GO" id="GO:0006526">
    <property type="term" value="P:L-arginine biosynthetic process"/>
    <property type="evidence" value="ECO:0007669"/>
    <property type="project" value="UniProtKB-UniRule"/>
</dbReference>
<evidence type="ECO:0000256" key="2">
    <source>
        <dbReference type="ARBA" id="ARBA00011881"/>
    </source>
</evidence>
<keyword evidence="6 10" id="KW-0436">Ligase</keyword>
<dbReference type="PROSITE" id="PS00565">
    <property type="entry name" value="ARGININOSUCCIN_SYN_2"/>
    <property type="match status" value="1"/>
</dbReference>
<dbReference type="InterPro" id="IPR048267">
    <property type="entry name" value="Arginosuc_syn_N"/>
</dbReference>
<dbReference type="SUPFAM" id="SSF52402">
    <property type="entry name" value="Adenine nucleotide alpha hydrolases-like"/>
    <property type="match status" value="1"/>
</dbReference>
<comment type="catalytic activity">
    <reaction evidence="10">
        <text>L-citrulline + L-aspartate + ATP = 2-(N(omega)-L-arginino)succinate + AMP + diphosphate + H(+)</text>
        <dbReference type="Rhea" id="RHEA:10932"/>
        <dbReference type="ChEBI" id="CHEBI:15378"/>
        <dbReference type="ChEBI" id="CHEBI:29991"/>
        <dbReference type="ChEBI" id="CHEBI:30616"/>
        <dbReference type="ChEBI" id="CHEBI:33019"/>
        <dbReference type="ChEBI" id="CHEBI:57472"/>
        <dbReference type="ChEBI" id="CHEBI:57743"/>
        <dbReference type="ChEBI" id="CHEBI:456215"/>
        <dbReference type="EC" id="6.3.4.5"/>
    </reaction>
</comment>
<protein>
    <recommendedName>
        <fullName evidence="3 10">Argininosuccinate synthase</fullName>
        <ecNumber evidence="3 10">6.3.4.5</ecNumber>
    </recommendedName>
    <alternativeName>
        <fullName evidence="10">Citrulline--aspartate ligase</fullName>
    </alternativeName>
</protein>
<feature type="domain" description="Arginosuccinate synthase C-terminal" evidence="12">
    <location>
        <begin position="178"/>
        <end position="394"/>
    </location>
</feature>
<dbReference type="AlphaFoldDB" id="A0A0D4BWE6"/>
<dbReference type="Pfam" id="PF00764">
    <property type="entry name" value="Arginosuc_synth"/>
    <property type="match status" value="1"/>
</dbReference>
<dbReference type="PROSITE" id="PS00564">
    <property type="entry name" value="ARGININOSUCCIN_SYN_1"/>
    <property type="match status" value="1"/>
</dbReference>
<dbReference type="Gene3D" id="1.20.5.470">
    <property type="entry name" value="Single helix bin"/>
    <property type="match status" value="1"/>
</dbReference>
<evidence type="ECO:0000259" key="12">
    <source>
        <dbReference type="Pfam" id="PF20979"/>
    </source>
</evidence>
<proteinExistence type="inferred from homology"/>
<evidence type="ECO:0000256" key="5">
    <source>
        <dbReference type="ARBA" id="ARBA00022571"/>
    </source>
</evidence>
<comment type="pathway">
    <text evidence="1 10">Amino-acid biosynthesis; L-arginine biosynthesis; L-arginine from L-ornithine and carbamoyl phosphate: step 2/3.</text>
</comment>
<keyword evidence="7 10" id="KW-0028">Amino-acid biosynthesis</keyword>
<evidence type="ECO:0000259" key="11">
    <source>
        <dbReference type="Pfam" id="PF00764"/>
    </source>
</evidence>
<dbReference type="PATRIC" id="fig|1618207.4.peg.425"/>
<dbReference type="InterPro" id="IPR048268">
    <property type="entry name" value="Arginosuc_syn_C"/>
</dbReference>
<feature type="binding site" evidence="10">
    <location>
        <position position="263"/>
    </location>
    <ligand>
        <name>L-citrulline</name>
        <dbReference type="ChEBI" id="CHEBI:57743"/>
    </ligand>
</feature>
<dbReference type="GO" id="GO:0005737">
    <property type="term" value="C:cytoplasm"/>
    <property type="evidence" value="ECO:0007669"/>
    <property type="project" value="UniProtKB-SubCell"/>
</dbReference>
<feature type="binding site" evidence="10">
    <location>
        <position position="128"/>
    </location>
    <ligand>
        <name>L-aspartate</name>
        <dbReference type="ChEBI" id="CHEBI:29991"/>
    </ligand>
</feature>
<dbReference type="FunFam" id="3.40.50.620:FF:000038">
    <property type="entry name" value="Argininosuccinate synthase"/>
    <property type="match status" value="1"/>
</dbReference>
<keyword evidence="4 10" id="KW-0963">Cytoplasm</keyword>
<accession>A0A0D4BWE6</accession>
<dbReference type="Pfam" id="PF20979">
    <property type="entry name" value="Arginosuc_syn_C"/>
    <property type="match status" value="1"/>
</dbReference>
<dbReference type="Proteomes" id="UP000061839">
    <property type="component" value="Chromosome"/>
</dbReference>
<dbReference type="EMBL" id="CP011005">
    <property type="protein sequence ID" value="AJT40624.1"/>
    <property type="molecule type" value="Genomic_DNA"/>
</dbReference>
<dbReference type="Gene3D" id="3.90.1260.10">
    <property type="entry name" value="Argininosuccinate synthetase, chain A, domain 2"/>
    <property type="match status" value="1"/>
</dbReference>
<evidence type="ECO:0000256" key="3">
    <source>
        <dbReference type="ARBA" id="ARBA00012286"/>
    </source>
</evidence>
<evidence type="ECO:0000313" key="13">
    <source>
        <dbReference type="EMBL" id="AJT40624.1"/>
    </source>
</evidence>
<dbReference type="Gene3D" id="3.40.50.620">
    <property type="entry name" value="HUPs"/>
    <property type="match status" value="1"/>
</dbReference>
<dbReference type="InterPro" id="IPR018223">
    <property type="entry name" value="Arginosuc_synth_CS"/>
</dbReference>
<feature type="binding site" evidence="10">
    <location>
        <position position="179"/>
    </location>
    <ligand>
        <name>L-citrulline</name>
        <dbReference type="ChEBI" id="CHEBI:57743"/>
    </ligand>
</feature>
<feature type="binding site" evidence="10">
    <location>
        <position position="275"/>
    </location>
    <ligand>
        <name>L-citrulline</name>
        <dbReference type="ChEBI" id="CHEBI:57743"/>
    </ligand>
</feature>
<comment type="subcellular location">
    <subcellularLocation>
        <location evidence="10">Cytoplasm</location>
    </subcellularLocation>
</comment>
<feature type="binding site" evidence="10">
    <location>
        <position position="127"/>
    </location>
    <ligand>
        <name>L-aspartate</name>
        <dbReference type="ChEBI" id="CHEBI:29991"/>
    </ligand>
</feature>